<dbReference type="PANTHER" id="PTHR23028:SF131">
    <property type="entry name" value="BLR2367 PROTEIN"/>
    <property type="match status" value="1"/>
</dbReference>
<dbReference type="GO" id="GO:0016020">
    <property type="term" value="C:membrane"/>
    <property type="evidence" value="ECO:0007669"/>
    <property type="project" value="TreeGrafter"/>
</dbReference>
<dbReference type="InterPro" id="IPR002656">
    <property type="entry name" value="Acyl_transf_3_dom"/>
</dbReference>
<dbReference type="EMBL" id="JAWWMZ010000001">
    <property type="protein sequence ID" value="MDX4952422.1"/>
    <property type="molecule type" value="Genomic_DNA"/>
</dbReference>
<dbReference type="RefSeq" id="WP_231890572.1">
    <property type="nucleotide sequence ID" value="NZ_JAWWMZ010000001.1"/>
</dbReference>
<dbReference type="AlphaFoldDB" id="A0AAJ2VB87"/>
<evidence type="ECO:0000259" key="2">
    <source>
        <dbReference type="Pfam" id="PF01757"/>
    </source>
</evidence>
<proteinExistence type="predicted"/>
<protein>
    <submittedName>
        <fullName evidence="3">Acyltransferase</fullName>
        <ecNumber evidence="3">2.3.-.-</ecNumber>
    </submittedName>
</protein>
<evidence type="ECO:0000313" key="4">
    <source>
        <dbReference type="Proteomes" id="UP001287445"/>
    </source>
</evidence>
<dbReference type="EC" id="2.3.-.-" evidence="3"/>
<feature type="domain" description="Acyltransferase 3" evidence="2">
    <location>
        <begin position="19"/>
        <end position="325"/>
    </location>
</feature>
<feature type="transmembrane region" description="Helical" evidence="1">
    <location>
        <begin position="52"/>
        <end position="75"/>
    </location>
</feature>
<accession>A0AAJ2VB87</accession>
<keyword evidence="1" id="KW-1133">Transmembrane helix</keyword>
<feature type="transmembrane region" description="Helical" evidence="1">
    <location>
        <begin position="156"/>
        <end position="175"/>
    </location>
</feature>
<gene>
    <name evidence="3" type="ORF">SGN30_03175</name>
</gene>
<organism evidence="3 4">
    <name type="scientific">Delftia acidovorans</name>
    <name type="common">Pseudomonas acidovorans</name>
    <name type="synonym">Comamonas acidovorans</name>
    <dbReference type="NCBI Taxonomy" id="80866"/>
    <lineage>
        <taxon>Bacteria</taxon>
        <taxon>Pseudomonadati</taxon>
        <taxon>Pseudomonadota</taxon>
        <taxon>Betaproteobacteria</taxon>
        <taxon>Burkholderiales</taxon>
        <taxon>Comamonadaceae</taxon>
        <taxon>Delftia</taxon>
    </lineage>
</organism>
<feature type="transmembrane region" description="Helical" evidence="1">
    <location>
        <begin position="315"/>
        <end position="333"/>
    </location>
</feature>
<feature type="transmembrane region" description="Helical" evidence="1">
    <location>
        <begin position="213"/>
        <end position="230"/>
    </location>
</feature>
<keyword evidence="3" id="KW-0012">Acyltransferase</keyword>
<dbReference type="InterPro" id="IPR050879">
    <property type="entry name" value="Acyltransferase_3"/>
</dbReference>
<feature type="transmembrane region" description="Helical" evidence="1">
    <location>
        <begin position="87"/>
        <end position="109"/>
    </location>
</feature>
<evidence type="ECO:0000313" key="3">
    <source>
        <dbReference type="EMBL" id="MDX4952422.1"/>
    </source>
</evidence>
<name>A0AAJ2VB87_DELAC</name>
<dbReference type="Proteomes" id="UP001287445">
    <property type="component" value="Unassembled WGS sequence"/>
</dbReference>
<dbReference type="Pfam" id="PF01757">
    <property type="entry name" value="Acyl_transf_3"/>
    <property type="match status" value="1"/>
</dbReference>
<keyword evidence="1" id="KW-0812">Transmembrane</keyword>
<sequence length="347" mass="38170">MQEPAPTISSPVRPAYSNGFDALRMAAASAVIYSHHFHITGTRPPSWLHADMVGGVAVMTFFTISGFLVTLSWLHDPRAAAFMAKRLLRLWPGMLVAVVAGVLLFGPAFTSLPLKEFWLHPQTLDHWRNLLLIKDYAFMPGVFSSNPLPGLMNGPLWTIPIELMCYVVLAALGILGVLRSRLLASLAAAGYLVFFLTQRNADLAGTMFHWFEYPAYFAYGSLIALLQPAFAAHGRNLLLILAPVAAVLFFGLTLEHSAGLLLLPPLLIYLGSMRSRVFSGLHRLGDPSYGVYVLGCPIQQAVQALWPQLPFHSSLALAWLLALAAGYASWHLVESPMLRLKHLVFRT</sequence>
<comment type="caution">
    <text evidence="3">The sequence shown here is derived from an EMBL/GenBank/DDBJ whole genome shotgun (WGS) entry which is preliminary data.</text>
</comment>
<feature type="transmembrane region" description="Helical" evidence="1">
    <location>
        <begin position="182"/>
        <end position="201"/>
    </location>
</feature>
<keyword evidence="1" id="KW-0472">Membrane</keyword>
<dbReference type="PANTHER" id="PTHR23028">
    <property type="entry name" value="ACETYLTRANSFERASE"/>
    <property type="match status" value="1"/>
</dbReference>
<reference evidence="3" key="1">
    <citation type="submission" date="2023-11" db="EMBL/GenBank/DDBJ databases">
        <title>Identification and selenium tolerance of Delftia acidovorans R3-25.</title>
        <authorList>
            <person name="Zhang S."/>
            <person name="Liu Y."/>
            <person name="Guo Y."/>
        </authorList>
    </citation>
    <scope>NUCLEOTIDE SEQUENCE</scope>
    <source>
        <strain evidence="3">R3-25</strain>
    </source>
</reference>
<dbReference type="GO" id="GO:0000271">
    <property type="term" value="P:polysaccharide biosynthetic process"/>
    <property type="evidence" value="ECO:0007669"/>
    <property type="project" value="TreeGrafter"/>
</dbReference>
<keyword evidence="3" id="KW-0808">Transferase</keyword>
<evidence type="ECO:0000256" key="1">
    <source>
        <dbReference type="SAM" id="Phobius"/>
    </source>
</evidence>
<feature type="transmembrane region" description="Helical" evidence="1">
    <location>
        <begin position="237"/>
        <end position="254"/>
    </location>
</feature>
<dbReference type="GO" id="GO:0016747">
    <property type="term" value="F:acyltransferase activity, transferring groups other than amino-acyl groups"/>
    <property type="evidence" value="ECO:0007669"/>
    <property type="project" value="InterPro"/>
</dbReference>